<protein>
    <submittedName>
        <fullName evidence="6">Chloride channel protein</fullName>
    </submittedName>
</protein>
<dbReference type="SUPFAM" id="SSF81340">
    <property type="entry name" value="Clc chloride channel"/>
    <property type="match status" value="1"/>
</dbReference>
<feature type="transmembrane region" description="Helical" evidence="5">
    <location>
        <begin position="224"/>
        <end position="245"/>
    </location>
</feature>
<name>A0A9D1P3X6_9FIRM</name>
<proteinExistence type="predicted"/>
<dbReference type="GO" id="GO:0015108">
    <property type="term" value="F:chloride transmembrane transporter activity"/>
    <property type="evidence" value="ECO:0007669"/>
    <property type="project" value="InterPro"/>
</dbReference>
<evidence type="ECO:0000256" key="3">
    <source>
        <dbReference type="ARBA" id="ARBA00022989"/>
    </source>
</evidence>
<dbReference type="PANTHER" id="PTHR43427:SF12">
    <property type="entry name" value="CHLORIDE TRANSPORTER"/>
    <property type="match status" value="1"/>
</dbReference>
<dbReference type="InterPro" id="IPR050368">
    <property type="entry name" value="ClC-type_chloride_channel"/>
</dbReference>
<dbReference type="Proteomes" id="UP000824169">
    <property type="component" value="Unassembled WGS sequence"/>
</dbReference>
<feature type="transmembrane region" description="Helical" evidence="5">
    <location>
        <begin position="48"/>
        <end position="66"/>
    </location>
</feature>
<dbReference type="Gene3D" id="1.10.3080.10">
    <property type="entry name" value="Clc chloride channel"/>
    <property type="match status" value="1"/>
</dbReference>
<dbReference type="Pfam" id="PF00654">
    <property type="entry name" value="Voltage_CLC"/>
    <property type="match status" value="1"/>
</dbReference>
<organism evidence="6 7">
    <name type="scientific">Candidatus Scatomonas pullistercoris</name>
    <dbReference type="NCBI Taxonomy" id="2840920"/>
    <lineage>
        <taxon>Bacteria</taxon>
        <taxon>Bacillati</taxon>
        <taxon>Bacillota</taxon>
        <taxon>Clostridia</taxon>
        <taxon>Lachnospirales</taxon>
        <taxon>Lachnospiraceae</taxon>
        <taxon>Lachnospiraceae incertae sedis</taxon>
        <taxon>Candidatus Scatomonas</taxon>
    </lineage>
</organism>
<keyword evidence="4 5" id="KW-0472">Membrane</keyword>
<comment type="subcellular location">
    <subcellularLocation>
        <location evidence="1">Membrane</location>
        <topology evidence="1">Multi-pass membrane protein</topology>
    </subcellularLocation>
</comment>
<feature type="transmembrane region" description="Helical" evidence="5">
    <location>
        <begin position="257"/>
        <end position="276"/>
    </location>
</feature>
<feature type="transmembrane region" description="Helical" evidence="5">
    <location>
        <begin position="323"/>
        <end position="342"/>
    </location>
</feature>
<dbReference type="InterPro" id="IPR014743">
    <property type="entry name" value="Cl-channel_core"/>
</dbReference>
<accession>A0A9D1P3X6</accession>
<evidence type="ECO:0000256" key="4">
    <source>
        <dbReference type="ARBA" id="ARBA00023136"/>
    </source>
</evidence>
<gene>
    <name evidence="6" type="ORF">IAB71_05585</name>
</gene>
<dbReference type="GO" id="GO:0016020">
    <property type="term" value="C:membrane"/>
    <property type="evidence" value="ECO:0007669"/>
    <property type="project" value="UniProtKB-SubCell"/>
</dbReference>
<dbReference type="AlphaFoldDB" id="A0A9D1P3X6"/>
<comment type="caution">
    <text evidence="6">The sequence shown here is derived from an EMBL/GenBank/DDBJ whole genome shotgun (WGS) entry which is preliminary data.</text>
</comment>
<evidence type="ECO:0000256" key="1">
    <source>
        <dbReference type="ARBA" id="ARBA00004141"/>
    </source>
</evidence>
<dbReference type="PANTHER" id="PTHR43427">
    <property type="entry name" value="CHLORIDE CHANNEL PROTEIN CLC-E"/>
    <property type="match status" value="1"/>
</dbReference>
<reference evidence="6" key="2">
    <citation type="journal article" date="2021" name="PeerJ">
        <title>Extensive microbial diversity within the chicken gut microbiome revealed by metagenomics and culture.</title>
        <authorList>
            <person name="Gilroy R."/>
            <person name="Ravi A."/>
            <person name="Getino M."/>
            <person name="Pursley I."/>
            <person name="Horton D.L."/>
            <person name="Alikhan N.F."/>
            <person name="Baker D."/>
            <person name="Gharbi K."/>
            <person name="Hall N."/>
            <person name="Watson M."/>
            <person name="Adriaenssens E.M."/>
            <person name="Foster-Nyarko E."/>
            <person name="Jarju S."/>
            <person name="Secka A."/>
            <person name="Antonio M."/>
            <person name="Oren A."/>
            <person name="Chaudhuri R.R."/>
            <person name="La Ragione R."/>
            <person name="Hildebrand F."/>
            <person name="Pallen M.J."/>
        </authorList>
    </citation>
    <scope>NUCLEOTIDE SEQUENCE</scope>
    <source>
        <strain evidence="6">CHK188-20938</strain>
    </source>
</reference>
<evidence type="ECO:0000256" key="2">
    <source>
        <dbReference type="ARBA" id="ARBA00022692"/>
    </source>
</evidence>
<evidence type="ECO:0000313" key="6">
    <source>
        <dbReference type="EMBL" id="HIV25249.1"/>
    </source>
</evidence>
<keyword evidence="3 5" id="KW-1133">Transmembrane helix</keyword>
<evidence type="ECO:0000256" key="5">
    <source>
        <dbReference type="SAM" id="Phobius"/>
    </source>
</evidence>
<feature type="transmembrane region" description="Helical" evidence="5">
    <location>
        <begin position="297"/>
        <end position="317"/>
    </location>
</feature>
<dbReference type="InterPro" id="IPR001807">
    <property type="entry name" value="ClC"/>
</dbReference>
<sequence>MWKHIISNYKNQIFLGICGVLTGALVGVLEAFFGLVLQRCTGLREEHLHLLAPFLPLAGAAIVLLYRRLGKRASQGMKLVFRVGLGDDRDIPVRMIPLAMLSTWMTHLCGGSAGREGVAIQIGAAVSDNLDRLVKRKWTVEKGEQIFLLTGMAAGFAGLFRTPLAAVFFALEVLVAGELEYSALFPAAAAAFTASAVSGLLGLTNFHHALDPDLAMNLLLIGKMALLGVLFGIAGSCFAQGIRFARLRLTFLFEGHPYRRVICMGIGLAAAMLLLHGGRYAGTGENLIELGFSGGTLYWYDWILKAALTILTLASGFIGGEVAPLFCIGTCLGSVLSPLLGLPPEFVMALGYAAVFGSGTNTLLAAIMIGAEVFGYGMVPYFFVTCGTAYLFNWNKSIFTSQWKSPRRYFRHVQRREKI</sequence>
<reference evidence="6" key="1">
    <citation type="submission" date="2020-10" db="EMBL/GenBank/DDBJ databases">
        <authorList>
            <person name="Gilroy R."/>
        </authorList>
    </citation>
    <scope>NUCLEOTIDE SEQUENCE</scope>
    <source>
        <strain evidence="6">CHK188-20938</strain>
    </source>
</reference>
<feature type="transmembrane region" description="Helical" evidence="5">
    <location>
        <begin position="183"/>
        <end position="203"/>
    </location>
</feature>
<feature type="transmembrane region" description="Helical" evidence="5">
    <location>
        <begin position="12"/>
        <end position="36"/>
    </location>
</feature>
<keyword evidence="2 5" id="KW-0812">Transmembrane</keyword>
<feature type="transmembrane region" description="Helical" evidence="5">
    <location>
        <begin position="146"/>
        <end position="171"/>
    </location>
</feature>
<dbReference type="EMBL" id="DVOO01000015">
    <property type="protein sequence ID" value="HIV25249.1"/>
    <property type="molecule type" value="Genomic_DNA"/>
</dbReference>
<evidence type="ECO:0000313" key="7">
    <source>
        <dbReference type="Proteomes" id="UP000824169"/>
    </source>
</evidence>